<comment type="caution">
    <text evidence="1">The sequence shown here is derived from an EMBL/GenBank/DDBJ whole genome shotgun (WGS) entry which is preliminary data.</text>
</comment>
<protein>
    <submittedName>
        <fullName evidence="1">Uncharacterized protein</fullName>
    </submittedName>
</protein>
<dbReference type="AlphaFoldDB" id="A0A1F2PMF8"/>
<evidence type="ECO:0000313" key="1">
    <source>
        <dbReference type="EMBL" id="OFV71932.1"/>
    </source>
</evidence>
<organism evidence="1 2">
    <name type="scientific">Acetobacterium wieringae</name>
    <dbReference type="NCBI Taxonomy" id="52694"/>
    <lineage>
        <taxon>Bacteria</taxon>
        <taxon>Bacillati</taxon>
        <taxon>Bacillota</taxon>
        <taxon>Clostridia</taxon>
        <taxon>Eubacteriales</taxon>
        <taxon>Eubacteriaceae</taxon>
        <taxon>Acetobacterium</taxon>
    </lineage>
</organism>
<evidence type="ECO:0000313" key="2">
    <source>
        <dbReference type="Proteomes" id="UP000176244"/>
    </source>
</evidence>
<sequence>MGYYKFSKGLVINKEFNCPSDNLISRKSGEVMSMFENHKTIAYKEFREFVNESVLELIKKTKDKKCNGCIDFVFDEETSTGHCEALETTWPVKNPDAVQRLTDCYICDLKAMK</sequence>
<gene>
    <name evidence="1" type="ORF">ACWI_06800</name>
</gene>
<dbReference type="Proteomes" id="UP000176244">
    <property type="component" value="Unassembled WGS sequence"/>
</dbReference>
<dbReference type="EMBL" id="LKEU01000014">
    <property type="protein sequence ID" value="OFV71932.1"/>
    <property type="molecule type" value="Genomic_DNA"/>
</dbReference>
<proteinExistence type="predicted"/>
<reference evidence="1 2" key="1">
    <citation type="submission" date="2015-09" db="EMBL/GenBank/DDBJ databases">
        <title>Genome sequence of Acetobacterium wieringae DSM 1911.</title>
        <authorList>
            <person name="Poehlein A."/>
            <person name="Bengelsdorf F.R."/>
            <person name="Schiel-Bengelsdorf B."/>
            <person name="Duerre P."/>
            <person name="Daniel R."/>
        </authorList>
    </citation>
    <scope>NUCLEOTIDE SEQUENCE [LARGE SCALE GENOMIC DNA]</scope>
    <source>
        <strain evidence="1 2">DSM 1911</strain>
    </source>
</reference>
<accession>A0A1F2PMF8</accession>
<name>A0A1F2PMF8_9FIRM</name>